<dbReference type="EMBL" id="CAADRA010005855">
    <property type="protein sequence ID" value="VFT92941.1"/>
    <property type="molecule type" value="Genomic_DNA"/>
</dbReference>
<proteinExistence type="inferred from homology"/>
<dbReference type="OrthoDB" id="372421at2759"/>
<dbReference type="GO" id="GO:0000932">
    <property type="term" value="C:P-body"/>
    <property type="evidence" value="ECO:0007669"/>
    <property type="project" value="TreeGrafter"/>
</dbReference>
<name>A0A485L5R9_9STRA</name>
<dbReference type="InterPro" id="IPR001900">
    <property type="entry name" value="RNase_II/R"/>
</dbReference>
<dbReference type="AlphaFoldDB" id="A0A485L5R9"/>
<feature type="compositionally biased region" description="Low complexity" evidence="7">
    <location>
        <begin position="260"/>
        <end position="270"/>
    </location>
</feature>
<evidence type="ECO:0000256" key="3">
    <source>
        <dbReference type="ARBA" id="ARBA00022801"/>
    </source>
</evidence>
<dbReference type="GO" id="GO:0006402">
    <property type="term" value="P:mRNA catabolic process"/>
    <property type="evidence" value="ECO:0007669"/>
    <property type="project" value="TreeGrafter"/>
</dbReference>
<feature type="domain" description="RNB" evidence="8">
    <location>
        <begin position="583"/>
        <end position="926"/>
    </location>
</feature>
<evidence type="ECO:0000313" key="10">
    <source>
        <dbReference type="EMBL" id="VFT92941.1"/>
    </source>
</evidence>
<dbReference type="Proteomes" id="UP000332933">
    <property type="component" value="Unassembled WGS sequence"/>
</dbReference>
<dbReference type="PANTHER" id="PTHR23355">
    <property type="entry name" value="RIBONUCLEASE"/>
    <property type="match status" value="1"/>
</dbReference>
<feature type="region of interest" description="Disordered" evidence="7">
    <location>
        <begin position="1"/>
        <end position="281"/>
    </location>
</feature>
<dbReference type="PROSITE" id="PS01175">
    <property type="entry name" value="RIBONUCLEASE_II"/>
    <property type="match status" value="1"/>
</dbReference>
<keyword evidence="4" id="KW-0269">Exonuclease</keyword>
<organism evidence="10 11">
    <name type="scientific">Aphanomyces stellatus</name>
    <dbReference type="NCBI Taxonomy" id="120398"/>
    <lineage>
        <taxon>Eukaryota</taxon>
        <taxon>Sar</taxon>
        <taxon>Stramenopiles</taxon>
        <taxon>Oomycota</taxon>
        <taxon>Saprolegniomycetes</taxon>
        <taxon>Saprolegniales</taxon>
        <taxon>Verrucalvaceae</taxon>
        <taxon>Aphanomyces</taxon>
    </lineage>
</organism>
<dbReference type="InterPro" id="IPR022966">
    <property type="entry name" value="RNase_II/R_CS"/>
</dbReference>
<evidence type="ECO:0000256" key="1">
    <source>
        <dbReference type="ARBA" id="ARBA00005785"/>
    </source>
</evidence>
<evidence type="ECO:0000256" key="2">
    <source>
        <dbReference type="ARBA" id="ARBA00022722"/>
    </source>
</evidence>
<dbReference type="Gene3D" id="2.40.50.700">
    <property type="match status" value="1"/>
</dbReference>
<gene>
    <name evidence="10" type="primary">Aste57867_16162</name>
    <name evidence="9" type="ORF">As57867_016106</name>
    <name evidence="10" type="ORF">ASTE57867_16162</name>
</gene>
<dbReference type="EMBL" id="VJMH01005834">
    <property type="protein sequence ID" value="KAF0692787.1"/>
    <property type="molecule type" value="Genomic_DNA"/>
</dbReference>
<accession>A0A485L5R9</accession>
<evidence type="ECO:0000313" key="9">
    <source>
        <dbReference type="EMBL" id="KAF0692787.1"/>
    </source>
</evidence>
<feature type="compositionally biased region" description="Basic residues" evidence="7">
    <location>
        <begin position="99"/>
        <end position="109"/>
    </location>
</feature>
<evidence type="ECO:0000256" key="6">
    <source>
        <dbReference type="RuleBase" id="RU003901"/>
    </source>
</evidence>
<dbReference type="SMART" id="SM00955">
    <property type="entry name" value="RNB"/>
    <property type="match status" value="1"/>
</dbReference>
<dbReference type="GO" id="GO:0003723">
    <property type="term" value="F:RNA binding"/>
    <property type="evidence" value="ECO:0007669"/>
    <property type="project" value="UniProtKB-KW"/>
</dbReference>
<keyword evidence="2" id="KW-0540">Nuclease</keyword>
<reference evidence="10 11" key="1">
    <citation type="submission" date="2019-03" db="EMBL/GenBank/DDBJ databases">
        <authorList>
            <person name="Gaulin E."/>
            <person name="Dumas B."/>
        </authorList>
    </citation>
    <scope>NUCLEOTIDE SEQUENCE [LARGE SCALE GENOMIC DNA]</scope>
    <source>
        <strain evidence="10">CBS 568.67</strain>
    </source>
</reference>
<dbReference type="Pfam" id="PF17849">
    <property type="entry name" value="OB_Dis3"/>
    <property type="match status" value="1"/>
</dbReference>
<evidence type="ECO:0000256" key="4">
    <source>
        <dbReference type="ARBA" id="ARBA00022839"/>
    </source>
</evidence>
<keyword evidence="3" id="KW-0378">Hydrolase</keyword>
<reference evidence="9" key="2">
    <citation type="submission" date="2019-06" db="EMBL/GenBank/DDBJ databases">
        <title>Genomics analysis of Aphanomyces spp. identifies a new class of oomycete effector associated with host adaptation.</title>
        <authorList>
            <person name="Gaulin E."/>
        </authorList>
    </citation>
    <scope>NUCLEOTIDE SEQUENCE</scope>
    <source>
        <strain evidence="9">CBS 578.67</strain>
    </source>
</reference>
<dbReference type="GO" id="GO:0000175">
    <property type="term" value="F:3'-5'-RNA exonuclease activity"/>
    <property type="evidence" value="ECO:0007669"/>
    <property type="project" value="TreeGrafter"/>
</dbReference>
<evidence type="ECO:0000256" key="7">
    <source>
        <dbReference type="SAM" id="MobiDB-lite"/>
    </source>
</evidence>
<dbReference type="InterPro" id="IPR033771">
    <property type="entry name" value="Rrp44_CSD1"/>
</dbReference>
<feature type="compositionally biased region" description="Polar residues" evidence="7">
    <location>
        <begin position="213"/>
        <end position="238"/>
    </location>
</feature>
<dbReference type="Gene3D" id="2.40.50.690">
    <property type="match status" value="1"/>
</dbReference>
<dbReference type="SUPFAM" id="SSF50249">
    <property type="entry name" value="Nucleic acid-binding proteins"/>
    <property type="match status" value="3"/>
</dbReference>
<dbReference type="InterPro" id="IPR050180">
    <property type="entry name" value="RNR_Ribonuclease"/>
</dbReference>
<evidence type="ECO:0000313" key="11">
    <source>
        <dbReference type="Proteomes" id="UP000332933"/>
    </source>
</evidence>
<evidence type="ECO:0000259" key="8">
    <source>
        <dbReference type="SMART" id="SM00955"/>
    </source>
</evidence>
<dbReference type="InterPro" id="IPR041505">
    <property type="entry name" value="Dis3_CSD2"/>
</dbReference>
<evidence type="ECO:0000256" key="5">
    <source>
        <dbReference type="ARBA" id="ARBA00022884"/>
    </source>
</evidence>
<protein>
    <submittedName>
        <fullName evidence="10">Aste57867_16162 protein</fullName>
    </submittedName>
</protein>
<feature type="compositionally biased region" description="Basic and acidic residues" evidence="7">
    <location>
        <begin position="110"/>
        <end position="124"/>
    </location>
</feature>
<keyword evidence="11" id="KW-1185">Reference proteome</keyword>
<comment type="similarity">
    <text evidence="1 6">Belongs to the RNR ribonuclease family.</text>
</comment>
<dbReference type="InterPro" id="IPR012340">
    <property type="entry name" value="NA-bd_OB-fold"/>
</dbReference>
<keyword evidence="5" id="KW-0694">RNA-binding</keyword>
<dbReference type="Pfam" id="PF00773">
    <property type="entry name" value="RNB"/>
    <property type="match status" value="1"/>
</dbReference>
<dbReference type="PANTHER" id="PTHR23355:SF9">
    <property type="entry name" value="DIS3-LIKE EXONUCLEASE 2"/>
    <property type="match status" value="1"/>
</dbReference>
<sequence>MDPPQPATQQAIEEQRAIRKKQNGGKANNTRPSLASEDKEQDQAPPIHDNEGPSTKPPKTQNKPRKMVKTPAEAPEARRESVSLEAVELIEPSGMRGPKQTKHGKNRAKQGKETRKQEKIDGAEVKQATPRRASGWHDAPTRDPPSVDTDDAVVDAEPPMEANSRPPGRNKAMKQASRKSTTAPGVTEHASPLVPSAPAPPSSTKNRKKGKANGTSKDATTSIDESAEATTDVNTATLPTTAQRKQPKKTKKQPDAVLVAASTTSEATETQSHDNQRPRPKRIATNIAYVAPAGARLNDKGGKRSAKDTRKSVFEAHLSPKDAAEGLRSGKLLSGDMRVNKHNRNDAYVSIPGLEFDIYIDGTIDQNRAVDGDTVVLSILPQSEWRTKDAKQSPSSSAMTSSLDFSTTLRALWNPLVHASPREATAAAVAPIELEAHVAALQAKLVQSKLQPTAKVVHILERKGDSYVGVLRAGRDALLFDAVDKRLPRGMRIQRELLPSDFKFDPKSASLCMCTLGTWSPAHRSPNANFVKFVGPAASVESDILGLLTTNNLLGHLEPFSPEIEASLPTQDWCISDDELARRRDLREWMIFSIDPPTARDLDDAMSIRHVRDDVFEVGVHIADVSHFLTEGSALDMVAQERCTSVYLVHTVLPMLPRVLCEQLCSLNASVDRLAFSVLWHMRTDGSMVAESPIWFGKTVIRSCCQMDYGTAQRILDGDRTSTPWPRAPTGGHSTDSIASCVEQLGTIARARRRQRFETGAIKLHRPKLSFQLDDNGDPVAMNEYPIRESNHLVEEFMLLANYLVAQRLIQHGTAVLRHHLPPETSKWENAWRQLEKFGLTMDPTTTTLTAWLATLEQERGSFVLQTTRHFLTKPMTTAEYIIAETLTDEHRHYALNLPYYTHFTSPIRRYADVLVHRLLEASLATDATSSPVVLLEKTILQCNFQKRNSKAAQQSCDNIYLARYIHRTGALRTTAAVVGVGTRSFTLMLLAFGFEQRINASDVGTKYAFDKLTETLRVTTNEGATIPLSLFQEIQVELTTTGSYPLELVYSLVPQ</sequence>
<dbReference type="Pfam" id="PF17216">
    <property type="entry name" value="Rrp44_CSD1"/>
    <property type="match status" value="1"/>
</dbReference>